<dbReference type="EMBL" id="PPTS01000005">
    <property type="protein sequence ID" value="RDB64991.1"/>
    <property type="molecule type" value="Genomic_DNA"/>
</dbReference>
<keyword evidence="3" id="KW-1185">Reference proteome</keyword>
<accession>A0A369LZN6</accession>
<protein>
    <submittedName>
        <fullName evidence="2">Transposase</fullName>
    </submittedName>
</protein>
<dbReference type="PANTHER" id="PTHR34322:SF2">
    <property type="entry name" value="TRANSPOSASE IS200-LIKE DOMAIN-CONTAINING PROTEIN"/>
    <property type="match status" value="1"/>
</dbReference>
<dbReference type="SMART" id="SM01321">
    <property type="entry name" value="Y1_Tnp"/>
    <property type="match status" value="1"/>
</dbReference>
<comment type="caution">
    <text evidence="2">The sequence shown here is derived from an EMBL/GenBank/DDBJ whole genome shotgun (WGS) entry which is preliminary data.</text>
</comment>
<evidence type="ECO:0000259" key="1">
    <source>
        <dbReference type="SMART" id="SM01321"/>
    </source>
</evidence>
<dbReference type="GO" id="GO:0006313">
    <property type="term" value="P:DNA transposition"/>
    <property type="evidence" value="ECO:0007669"/>
    <property type="project" value="InterPro"/>
</dbReference>
<dbReference type="PANTHER" id="PTHR34322">
    <property type="entry name" value="TRANSPOSASE, Y1_TNP DOMAIN-CONTAINING"/>
    <property type="match status" value="1"/>
</dbReference>
<feature type="domain" description="Transposase IS200-like" evidence="1">
    <location>
        <begin position="74"/>
        <end position="188"/>
    </location>
</feature>
<evidence type="ECO:0000313" key="3">
    <source>
        <dbReference type="Proteomes" id="UP000254000"/>
    </source>
</evidence>
<dbReference type="SUPFAM" id="SSF143422">
    <property type="entry name" value="Transposase IS200-like"/>
    <property type="match status" value="1"/>
</dbReference>
<dbReference type="GO" id="GO:0004803">
    <property type="term" value="F:transposase activity"/>
    <property type="evidence" value="ECO:0007669"/>
    <property type="project" value="InterPro"/>
</dbReference>
<dbReference type="Pfam" id="PF01797">
    <property type="entry name" value="Y1_Tnp"/>
    <property type="match status" value="1"/>
</dbReference>
<gene>
    <name evidence="2" type="ORF">C1877_09775</name>
</gene>
<dbReference type="Gene3D" id="3.30.70.1290">
    <property type="entry name" value="Transposase IS200-like"/>
    <property type="match status" value="1"/>
</dbReference>
<dbReference type="AlphaFoldDB" id="A0A369LZN6"/>
<name>A0A369LZN6_9ACTN</name>
<dbReference type="OrthoDB" id="9814067at2"/>
<dbReference type="GO" id="GO:0003677">
    <property type="term" value="F:DNA binding"/>
    <property type="evidence" value="ECO:0007669"/>
    <property type="project" value="InterPro"/>
</dbReference>
<dbReference type="InterPro" id="IPR036515">
    <property type="entry name" value="Transposase_17_sf"/>
</dbReference>
<dbReference type="InterPro" id="IPR002686">
    <property type="entry name" value="Transposase_17"/>
</dbReference>
<evidence type="ECO:0000313" key="2">
    <source>
        <dbReference type="EMBL" id="RDB64991.1"/>
    </source>
</evidence>
<reference evidence="2 3" key="1">
    <citation type="journal article" date="2018" name="Elife">
        <title>Discovery and characterization of a prevalent human gut bacterial enzyme sufficient for the inactivation of a family of plant toxins.</title>
        <authorList>
            <person name="Koppel N."/>
            <person name="Bisanz J.E."/>
            <person name="Pandelia M.E."/>
            <person name="Turnbaugh P.J."/>
            <person name="Balskus E.P."/>
        </authorList>
    </citation>
    <scope>NUCLEOTIDE SEQUENCE [LARGE SCALE GENOMIC DNA]</scope>
    <source>
        <strain evidence="2 3">3C</strain>
    </source>
</reference>
<organism evidence="2 3">
    <name type="scientific">Gordonibacter pamelaeae</name>
    <dbReference type="NCBI Taxonomy" id="471189"/>
    <lineage>
        <taxon>Bacteria</taxon>
        <taxon>Bacillati</taxon>
        <taxon>Actinomycetota</taxon>
        <taxon>Coriobacteriia</taxon>
        <taxon>Eggerthellales</taxon>
        <taxon>Eggerthellaceae</taxon>
        <taxon>Gordonibacter</taxon>
    </lineage>
</organism>
<proteinExistence type="predicted"/>
<sequence>MLTRSTIPNITGQGVSGYAGKFGNRKTRGRFSCLARRFQLRLGFEDAIIKMMQSIIFFIQGREMRMPRQARRKSESGLHHVMVRGINQTQLFYDDEDRRAFMERLRRYKRECGFLLHAWCLMGNHVHLLVEEGRIDLSSMMKKILLSYSHYFNRKYDRRGYLFQDRYKSKPIEGDEYLLSVVRYIHRNPLEVGQTTAYWTSFDEYMETPRLADTERVLEMLDADPSKAKSAFRLLVESESDGGLPPCGIDNPARLSDREAIMLIREIAGVSECAEVCSLDKARREEAVLLLRVRGLSIRQISRLTGLSKGIVERARAGKGQLPSG</sequence>
<dbReference type="Proteomes" id="UP000254000">
    <property type="component" value="Unassembled WGS sequence"/>
</dbReference>